<dbReference type="CDD" id="cd02165">
    <property type="entry name" value="NMNAT"/>
    <property type="match status" value="1"/>
</dbReference>
<proteinExistence type="inferred from homology"/>
<keyword evidence="5 11" id="KW-0808">Transferase</keyword>
<comment type="similarity">
    <text evidence="3 11">Belongs to the NadD family.</text>
</comment>
<name>A0ABZ2HDW5_9RHOB</name>
<evidence type="ECO:0000256" key="1">
    <source>
        <dbReference type="ARBA" id="ARBA00002324"/>
    </source>
</evidence>
<evidence type="ECO:0000256" key="4">
    <source>
        <dbReference type="ARBA" id="ARBA00022642"/>
    </source>
</evidence>
<organism evidence="13 14">
    <name type="scientific">Roseovarius phycicola</name>
    <dbReference type="NCBI Taxonomy" id="3080976"/>
    <lineage>
        <taxon>Bacteria</taxon>
        <taxon>Pseudomonadati</taxon>
        <taxon>Pseudomonadota</taxon>
        <taxon>Alphaproteobacteria</taxon>
        <taxon>Rhodobacterales</taxon>
        <taxon>Roseobacteraceae</taxon>
        <taxon>Roseovarius</taxon>
    </lineage>
</organism>
<sequence length="212" mass="23806">MRKSGRGEMLYRLLHIRPGQVVGLLGGSFDPPHAGHVHISREALRRFDLDQVWWIVSPGNPLKTRGPAPMEQRIAACEALIRHPRLHVTDFEAQARTRYTAETLAMLQAVHPGVRFVWLMGADNLAQLDQWQDWHNIVARVPLGVLARPGQRISARTSKAAQIYRRYRIPGRQSRALALADAPAWCFVNVPMTAISSTQIRARGDWSGLAKS</sequence>
<keyword evidence="14" id="KW-1185">Reference proteome</keyword>
<evidence type="ECO:0000256" key="9">
    <source>
        <dbReference type="ARBA" id="ARBA00023027"/>
    </source>
</evidence>
<dbReference type="EC" id="2.7.7.18" evidence="11"/>
<dbReference type="HAMAP" id="MF_00244">
    <property type="entry name" value="NaMN_adenylyltr"/>
    <property type="match status" value="1"/>
</dbReference>
<dbReference type="InterPro" id="IPR014729">
    <property type="entry name" value="Rossmann-like_a/b/a_fold"/>
</dbReference>
<dbReference type="NCBIfam" id="NF000845">
    <property type="entry name" value="PRK00071.2-4"/>
    <property type="match status" value="1"/>
</dbReference>
<dbReference type="SUPFAM" id="SSF52374">
    <property type="entry name" value="Nucleotidylyl transferase"/>
    <property type="match status" value="1"/>
</dbReference>
<dbReference type="Pfam" id="PF01467">
    <property type="entry name" value="CTP_transf_like"/>
    <property type="match status" value="1"/>
</dbReference>
<evidence type="ECO:0000313" key="14">
    <source>
        <dbReference type="Proteomes" id="UP001364156"/>
    </source>
</evidence>
<dbReference type="NCBIfam" id="TIGR00482">
    <property type="entry name" value="nicotinate (nicotinamide) nucleotide adenylyltransferase"/>
    <property type="match status" value="1"/>
</dbReference>
<dbReference type="EMBL" id="CP146069">
    <property type="protein sequence ID" value="WWR46076.1"/>
    <property type="molecule type" value="Genomic_DNA"/>
</dbReference>
<reference evidence="13 14" key="1">
    <citation type="submission" date="2023-10" db="EMBL/GenBank/DDBJ databases">
        <title>Roseovarius strain S88 nov., isolated from a marine algae.</title>
        <authorList>
            <person name="Lee M.W."/>
            <person name="Lee J.K."/>
            <person name="Kim J.M."/>
            <person name="Choi D.G."/>
            <person name="Baek J.H."/>
            <person name="Bayburt H."/>
            <person name="Jung J.J."/>
            <person name="Han D.M."/>
            <person name="Jeon C.O."/>
        </authorList>
    </citation>
    <scope>NUCLEOTIDE SEQUENCE [LARGE SCALE GENOMIC DNA]</scope>
    <source>
        <strain evidence="13 14">S88</strain>
    </source>
</reference>
<comment type="function">
    <text evidence="1 11">Catalyzes the reversible adenylation of nicotinate mononucleotide (NaMN) to nicotinic acid adenine dinucleotide (NaAD).</text>
</comment>
<dbReference type="NCBIfam" id="NF000843">
    <property type="entry name" value="PRK00071.2-2"/>
    <property type="match status" value="1"/>
</dbReference>
<dbReference type="NCBIfam" id="TIGR00125">
    <property type="entry name" value="cyt_tran_rel"/>
    <property type="match status" value="1"/>
</dbReference>
<evidence type="ECO:0000256" key="8">
    <source>
        <dbReference type="ARBA" id="ARBA00022840"/>
    </source>
</evidence>
<gene>
    <name evidence="11" type="primary">nadD</name>
    <name evidence="13" type="ORF">RZ517_15065</name>
</gene>
<dbReference type="Gene3D" id="3.40.50.620">
    <property type="entry name" value="HUPs"/>
    <property type="match status" value="1"/>
</dbReference>
<dbReference type="PANTHER" id="PTHR39321:SF3">
    <property type="entry name" value="PHOSPHOPANTETHEINE ADENYLYLTRANSFERASE"/>
    <property type="match status" value="1"/>
</dbReference>
<evidence type="ECO:0000256" key="7">
    <source>
        <dbReference type="ARBA" id="ARBA00022741"/>
    </source>
</evidence>
<dbReference type="InterPro" id="IPR005248">
    <property type="entry name" value="NadD/NMNAT"/>
</dbReference>
<keyword evidence="9 11" id="KW-0520">NAD</keyword>
<evidence type="ECO:0000256" key="2">
    <source>
        <dbReference type="ARBA" id="ARBA00005019"/>
    </source>
</evidence>
<comment type="catalytic activity">
    <reaction evidence="10 11">
        <text>nicotinate beta-D-ribonucleotide + ATP + H(+) = deamido-NAD(+) + diphosphate</text>
        <dbReference type="Rhea" id="RHEA:22860"/>
        <dbReference type="ChEBI" id="CHEBI:15378"/>
        <dbReference type="ChEBI" id="CHEBI:30616"/>
        <dbReference type="ChEBI" id="CHEBI:33019"/>
        <dbReference type="ChEBI" id="CHEBI:57502"/>
        <dbReference type="ChEBI" id="CHEBI:58437"/>
        <dbReference type="EC" id="2.7.7.18"/>
    </reaction>
</comment>
<evidence type="ECO:0000256" key="10">
    <source>
        <dbReference type="ARBA" id="ARBA00048721"/>
    </source>
</evidence>
<protein>
    <recommendedName>
        <fullName evidence="11">Probable nicotinate-nucleotide adenylyltransferase</fullName>
        <ecNumber evidence="11">2.7.7.18</ecNumber>
    </recommendedName>
    <alternativeName>
        <fullName evidence="11">Deamido-NAD(+) diphosphorylase</fullName>
    </alternativeName>
    <alternativeName>
        <fullName evidence="11">Deamido-NAD(+) pyrophosphorylase</fullName>
    </alternativeName>
    <alternativeName>
        <fullName evidence="11">Nicotinate mononucleotide adenylyltransferase</fullName>
        <shortName evidence="11">NaMN adenylyltransferase</shortName>
    </alternativeName>
</protein>
<keyword evidence="7 11" id="KW-0547">Nucleotide-binding</keyword>
<keyword evidence="4 11" id="KW-0662">Pyridine nucleotide biosynthesis</keyword>
<feature type="domain" description="Cytidyltransferase-like" evidence="12">
    <location>
        <begin position="24"/>
        <end position="203"/>
    </location>
</feature>
<dbReference type="PANTHER" id="PTHR39321">
    <property type="entry name" value="NICOTINATE-NUCLEOTIDE ADENYLYLTRANSFERASE-RELATED"/>
    <property type="match status" value="1"/>
</dbReference>
<accession>A0ABZ2HDW5</accession>
<evidence type="ECO:0000259" key="12">
    <source>
        <dbReference type="Pfam" id="PF01467"/>
    </source>
</evidence>
<keyword evidence="8 11" id="KW-0067">ATP-binding</keyword>
<evidence type="ECO:0000256" key="3">
    <source>
        <dbReference type="ARBA" id="ARBA00009014"/>
    </source>
</evidence>
<evidence type="ECO:0000256" key="6">
    <source>
        <dbReference type="ARBA" id="ARBA00022695"/>
    </source>
</evidence>
<evidence type="ECO:0000313" key="13">
    <source>
        <dbReference type="EMBL" id="WWR46076.1"/>
    </source>
</evidence>
<dbReference type="RefSeq" id="WP_338548973.1">
    <property type="nucleotide sequence ID" value="NZ_CP146069.1"/>
</dbReference>
<evidence type="ECO:0000256" key="5">
    <source>
        <dbReference type="ARBA" id="ARBA00022679"/>
    </source>
</evidence>
<dbReference type="Proteomes" id="UP001364156">
    <property type="component" value="Chromosome"/>
</dbReference>
<dbReference type="InterPro" id="IPR004821">
    <property type="entry name" value="Cyt_trans-like"/>
</dbReference>
<keyword evidence="6 11" id="KW-0548">Nucleotidyltransferase</keyword>
<comment type="pathway">
    <text evidence="2 11">Cofactor biosynthesis; NAD(+) biosynthesis; deamido-NAD(+) from nicotinate D-ribonucleotide: step 1/1.</text>
</comment>
<evidence type="ECO:0000256" key="11">
    <source>
        <dbReference type="HAMAP-Rule" id="MF_00244"/>
    </source>
</evidence>
<dbReference type="GO" id="GO:0004515">
    <property type="term" value="F:nicotinate-nucleotide adenylyltransferase activity"/>
    <property type="evidence" value="ECO:0007669"/>
    <property type="project" value="UniProtKB-EC"/>
</dbReference>